<name>A0A507BPS7_9PEZI</name>
<dbReference type="Gene3D" id="1.20.1740.10">
    <property type="entry name" value="Amino acid/polyamine transporter I"/>
    <property type="match status" value="1"/>
</dbReference>
<dbReference type="Pfam" id="PF17409">
    <property type="entry name" value="MoaF_C"/>
    <property type="match status" value="1"/>
</dbReference>
<reference evidence="8 9" key="1">
    <citation type="submission" date="2019-06" db="EMBL/GenBank/DDBJ databases">
        <title>Draft genome sequence of the filamentous fungus Phialemoniopsis curvata isolated from diesel fuel.</title>
        <authorList>
            <person name="Varaljay V.A."/>
            <person name="Lyon W.J."/>
            <person name="Crouch A.L."/>
            <person name="Drake C.E."/>
            <person name="Hollomon J.M."/>
            <person name="Nadeau L.J."/>
            <person name="Nunn H.S."/>
            <person name="Stevenson B.S."/>
            <person name="Bojanowski C.L."/>
            <person name="Crookes-Goodson W.J."/>
        </authorList>
    </citation>
    <scope>NUCLEOTIDE SEQUENCE [LARGE SCALE GENOMIC DNA]</scope>
    <source>
        <strain evidence="8 9">D216</strain>
    </source>
</reference>
<dbReference type="PANTHER" id="PTHR45649">
    <property type="entry name" value="AMINO-ACID PERMEASE BAT1"/>
    <property type="match status" value="1"/>
</dbReference>
<evidence type="ECO:0000313" key="8">
    <source>
        <dbReference type="EMBL" id="TPX18770.1"/>
    </source>
</evidence>
<protein>
    <recommendedName>
        <fullName evidence="7">MoaF C-terminal domain-containing protein</fullName>
    </recommendedName>
</protein>
<evidence type="ECO:0000256" key="2">
    <source>
        <dbReference type="ARBA" id="ARBA00022448"/>
    </source>
</evidence>
<dbReference type="InterPro" id="IPR035348">
    <property type="entry name" value="MoaF_C"/>
</dbReference>
<keyword evidence="2" id="KW-0813">Transport</keyword>
<comment type="caution">
    <text evidence="8">The sequence shown here is derived from an EMBL/GenBank/DDBJ whole genome shotgun (WGS) entry which is preliminary data.</text>
</comment>
<keyword evidence="4 6" id="KW-1133">Transmembrane helix</keyword>
<evidence type="ECO:0000313" key="9">
    <source>
        <dbReference type="Proteomes" id="UP000319257"/>
    </source>
</evidence>
<keyword evidence="3 6" id="KW-0812">Transmembrane</keyword>
<accession>A0A507BPS7</accession>
<sequence length="198" mass="21807">MERCSNYRPSVLSFLCTVAIVCSLAEVASIYPTAGGPYHWVAALAPPETRSPAAWFTGWISIGGQTLLTASSALAAGLQLQSLITLNHPNSYSPQRWQGMLCYWAILMYSSATNIWGSKVSATVNNIADHLYLLFWTEIIMPVESIVVIELHQMRSTGRFLCWDSKPESIVHVRFGSQATLLSDVDAATELAKLVRNK</sequence>
<evidence type="ECO:0000256" key="5">
    <source>
        <dbReference type="ARBA" id="ARBA00023136"/>
    </source>
</evidence>
<dbReference type="GO" id="GO:0022857">
    <property type="term" value="F:transmembrane transporter activity"/>
    <property type="evidence" value="ECO:0007669"/>
    <property type="project" value="InterPro"/>
</dbReference>
<keyword evidence="9" id="KW-1185">Reference proteome</keyword>
<evidence type="ECO:0000256" key="6">
    <source>
        <dbReference type="SAM" id="Phobius"/>
    </source>
</evidence>
<evidence type="ECO:0000256" key="3">
    <source>
        <dbReference type="ARBA" id="ARBA00022692"/>
    </source>
</evidence>
<dbReference type="EMBL" id="SKBQ01000109">
    <property type="protein sequence ID" value="TPX18770.1"/>
    <property type="molecule type" value="Genomic_DNA"/>
</dbReference>
<dbReference type="STRING" id="1093900.A0A507BPS7"/>
<dbReference type="GO" id="GO:0016020">
    <property type="term" value="C:membrane"/>
    <property type="evidence" value="ECO:0007669"/>
    <property type="project" value="UniProtKB-SubCell"/>
</dbReference>
<keyword evidence="5 6" id="KW-0472">Membrane</keyword>
<feature type="transmembrane region" description="Helical" evidence="6">
    <location>
        <begin position="12"/>
        <end position="34"/>
    </location>
</feature>
<dbReference type="Proteomes" id="UP000319257">
    <property type="component" value="Unassembled WGS sequence"/>
</dbReference>
<organism evidence="8 9">
    <name type="scientific">Thyridium curvatum</name>
    <dbReference type="NCBI Taxonomy" id="1093900"/>
    <lineage>
        <taxon>Eukaryota</taxon>
        <taxon>Fungi</taxon>
        <taxon>Dikarya</taxon>
        <taxon>Ascomycota</taxon>
        <taxon>Pezizomycotina</taxon>
        <taxon>Sordariomycetes</taxon>
        <taxon>Sordariomycetidae</taxon>
        <taxon>Thyridiales</taxon>
        <taxon>Thyridiaceae</taxon>
        <taxon>Thyridium</taxon>
    </lineage>
</organism>
<gene>
    <name evidence="8" type="ORF">E0L32_011519</name>
</gene>
<dbReference type="GeneID" id="41978966"/>
<feature type="transmembrane region" description="Helical" evidence="6">
    <location>
        <begin position="130"/>
        <end position="149"/>
    </location>
</feature>
<dbReference type="RefSeq" id="XP_031000481.1">
    <property type="nucleotide sequence ID" value="XM_031134257.1"/>
</dbReference>
<feature type="domain" description="MoaF C-terminal" evidence="7">
    <location>
        <begin position="122"/>
        <end position="184"/>
    </location>
</feature>
<dbReference type="OrthoDB" id="4353530at2759"/>
<evidence type="ECO:0000256" key="4">
    <source>
        <dbReference type="ARBA" id="ARBA00022989"/>
    </source>
</evidence>
<dbReference type="AlphaFoldDB" id="A0A507BPS7"/>
<feature type="transmembrane region" description="Helical" evidence="6">
    <location>
        <begin position="54"/>
        <end position="80"/>
    </location>
</feature>
<feature type="transmembrane region" description="Helical" evidence="6">
    <location>
        <begin position="101"/>
        <end position="118"/>
    </location>
</feature>
<dbReference type="InParanoid" id="A0A507BPS7"/>
<proteinExistence type="predicted"/>
<evidence type="ECO:0000256" key="1">
    <source>
        <dbReference type="ARBA" id="ARBA00004141"/>
    </source>
</evidence>
<evidence type="ECO:0000259" key="7">
    <source>
        <dbReference type="Pfam" id="PF17409"/>
    </source>
</evidence>
<comment type="subcellular location">
    <subcellularLocation>
        <location evidence="1">Membrane</location>
        <topology evidence="1">Multi-pass membrane protein</topology>
    </subcellularLocation>
</comment>
<dbReference type="PANTHER" id="PTHR45649:SF5">
    <property type="entry name" value="GABA TRANSPORTER (EUROFUNG)-RELATED"/>
    <property type="match status" value="1"/>
</dbReference>